<sequence>MPPCVGFAPQVQLDPLAGGPHEPVDPLEGPDRGWFVRLPQRRPAGPPDPRGRGCSALPPGQWRGFDQAMSENRTRLAPSPPVHTVDGTTIVALHGEIDLVTAMPLAWTRWPRVRAPTWSSTCVPCPSSTARDWVSCAGRGTGSWHVAAGSGWSSAAVASCGFSAPRAWAECSRCIPTCPERWLLRHLPTPPLSPWAERPVPSREPVPNGPARPPPRLMPPRSGHCHLRRCDDRRRCGAMGGCKPVRKRFWRWRSNPLRRRDDVVEAWIVPAVWMMVAVGGTVAGLVTAHATDEALARQRAERKPVRAVLLADVPTHASAVRSSGDKALAEVRWTTPDGSPRSGRTLVGTGLKAGTGLTVWQDRHGTLTTAPPSAAEAAVEAGVLGTVAGLALAGAVHATGAFARWRLDRRRIDGWGKEWDLVGPSWGHRTG</sequence>
<feature type="region of interest" description="Disordered" evidence="1">
    <location>
        <begin position="194"/>
        <end position="220"/>
    </location>
</feature>
<reference evidence="2 3" key="1">
    <citation type="journal article" date="2013" name="Genome Announc.">
        <title>Draft Genome Sequence of Streptomyces viridochromogenes Strain Tu57, Producer of Avilamycin.</title>
        <authorList>
            <person name="Gruning B.A."/>
            <person name="Erxleben A."/>
            <person name="Hahnlein A."/>
            <person name="Gunther S."/>
        </authorList>
    </citation>
    <scope>NUCLEOTIDE SEQUENCE [LARGE SCALE GENOMIC DNA]</scope>
    <source>
        <strain evidence="2 3">Tue57</strain>
    </source>
</reference>
<dbReference type="PANTHER" id="PTHR42305:SF1">
    <property type="entry name" value="MEMBRANE PROTEIN RV1733C-RELATED"/>
    <property type="match status" value="1"/>
</dbReference>
<dbReference type="AlphaFoldDB" id="L8PF63"/>
<evidence type="ECO:0000256" key="1">
    <source>
        <dbReference type="SAM" id="MobiDB-lite"/>
    </source>
</evidence>
<feature type="compositionally biased region" description="Pro residues" evidence="1">
    <location>
        <begin position="202"/>
        <end position="218"/>
    </location>
</feature>
<dbReference type="PATRIC" id="fig|1160705.3.peg.4279"/>
<comment type="caution">
    <text evidence="2">The sequence shown here is derived from an EMBL/GenBank/DDBJ whole genome shotgun (WGS) entry which is preliminary data.</text>
</comment>
<gene>
    <name evidence="2" type="ORF">STVIR_4326</name>
</gene>
<dbReference type="PANTHER" id="PTHR42305">
    <property type="entry name" value="MEMBRANE PROTEIN RV1733C-RELATED"/>
    <property type="match status" value="1"/>
</dbReference>
<dbReference type="InterPro" id="IPR039708">
    <property type="entry name" value="MT1774/Rv1733c-like"/>
</dbReference>
<name>L8PF63_STRVR</name>
<feature type="region of interest" description="Disordered" evidence="1">
    <location>
        <begin position="1"/>
        <end position="32"/>
    </location>
</feature>
<evidence type="ECO:0000313" key="2">
    <source>
        <dbReference type="EMBL" id="ELS54708.1"/>
    </source>
</evidence>
<dbReference type="Proteomes" id="UP000011205">
    <property type="component" value="Unassembled WGS sequence"/>
</dbReference>
<dbReference type="EMBL" id="AMLP01000129">
    <property type="protein sequence ID" value="ELS54708.1"/>
    <property type="molecule type" value="Genomic_DNA"/>
</dbReference>
<evidence type="ECO:0000313" key="3">
    <source>
        <dbReference type="Proteomes" id="UP000011205"/>
    </source>
</evidence>
<evidence type="ECO:0008006" key="4">
    <source>
        <dbReference type="Google" id="ProtNLM"/>
    </source>
</evidence>
<organism evidence="2 3">
    <name type="scientific">Streptomyces viridochromogenes Tue57</name>
    <dbReference type="NCBI Taxonomy" id="1160705"/>
    <lineage>
        <taxon>Bacteria</taxon>
        <taxon>Bacillati</taxon>
        <taxon>Actinomycetota</taxon>
        <taxon>Actinomycetes</taxon>
        <taxon>Kitasatosporales</taxon>
        <taxon>Streptomycetaceae</taxon>
        <taxon>Streptomyces</taxon>
    </lineage>
</organism>
<proteinExistence type="predicted"/>
<protein>
    <recommendedName>
        <fullName evidence="4">Integral membrane protein</fullName>
    </recommendedName>
</protein>
<accession>L8PF63</accession>